<dbReference type="GO" id="GO:0005829">
    <property type="term" value="C:cytosol"/>
    <property type="evidence" value="ECO:0007669"/>
    <property type="project" value="TreeGrafter"/>
</dbReference>
<dbReference type="GO" id="GO:0004771">
    <property type="term" value="F:sterol ester esterase activity"/>
    <property type="evidence" value="ECO:0007669"/>
    <property type="project" value="TreeGrafter"/>
</dbReference>
<name>A0A075AS79_ROZAC</name>
<organism evidence="2 3">
    <name type="scientific">Rozella allomycis (strain CSF55)</name>
    <dbReference type="NCBI Taxonomy" id="988480"/>
    <lineage>
        <taxon>Eukaryota</taxon>
        <taxon>Fungi</taxon>
        <taxon>Fungi incertae sedis</taxon>
        <taxon>Cryptomycota</taxon>
        <taxon>Cryptomycota incertae sedis</taxon>
        <taxon>Rozella</taxon>
    </lineage>
</organism>
<dbReference type="Pfam" id="PF07859">
    <property type="entry name" value="Abhydrolase_3"/>
    <property type="match status" value="2"/>
</dbReference>
<dbReference type="HOGENOM" id="CLU_003590_1_0_1"/>
<dbReference type="AlphaFoldDB" id="A0A075AS79"/>
<dbReference type="OrthoDB" id="5570009at2759"/>
<evidence type="ECO:0000259" key="1">
    <source>
        <dbReference type="Pfam" id="PF07859"/>
    </source>
</evidence>
<dbReference type="Proteomes" id="UP000030755">
    <property type="component" value="Unassembled WGS sequence"/>
</dbReference>
<accession>A0A075AS79</accession>
<feature type="domain" description="Alpha/beta hydrolase fold-3" evidence="1">
    <location>
        <begin position="349"/>
        <end position="472"/>
    </location>
</feature>
<dbReference type="SUPFAM" id="SSF53474">
    <property type="entry name" value="alpha/beta-Hydrolases"/>
    <property type="match status" value="1"/>
</dbReference>
<dbReference type="GO" id="GO:0004806">
    <property type="term" value="F:triacylglycerol lipase activity"/>
    <property type="evidence" value="ECO:0007669"/>
    <property type="project" value="TreeGrafter"/>
</dbReference>
<evidence type="ECO:0000313" key="2">
    <source>
        <dbReference type="EMBL" id="EPZ33078.1"/>
    </source>
</evidence>
<dbReference type="STRING" id="988480.A0A075AS79"/>
<feature type="domain" description="Alpha/beta hydrolase fold-3" evidence="1">
    <location>
        <begin position="176"/>
        <end position="299"/>
    </location>
</feature>
<sequence length="560" mass="64130">MVEKFAPWQIILITLVAHYVSRNLFLLLFLEGPDRNTVKYSSNFYRAAQILKTLDAGFLTSMAFKYEPLKSFMSVLLSAYFAFFPDQAEAVTKKYRVTPTVEVMRISWEKSTHPLIKLLARLHTPNIKVIKEFELPRYCEGHTACTVPSARTLTVKAILYYDGNLEELKLEKRLLLHIPGGGFVCMSPKHHHDYICILAKRLKVPILSVDYKKAPEYPYPHALNEIFDIYAVLAITKGGLLGMNMDQEELIIAMMGDSAGANLMTGSVLKALHTDYLTTPHAMVMIYPFLNYDIQGWLHNEYKHLLGKKTALKRRLSRIPEKPPPQLISLTVPSDLDIGNPKGYQVATLDIEGTSLVQPTPGVLPVPRERLSSRMKYLDDVIITPEFLIEMAHMYLGEKVNDVNPAKDIYISPIMANDDLLRLFPPVYIQVGDKDPFFDDSVILAARMKHLFSDDDSFVQLKIYPGVSHAYLQMLSILPEAKEAVSNIGTYLENVFKQDYNYRPKRPGLYKTFRRFKEQHSTSTIFDSNEFTYHETVEEFSDNKHRIKSEADLIKRKYTI</sequence>
<dbReference type="PANTHER" id="PTHR23025:SF3">
    <property type="entry name" value="HORMONE-SENSITIVE LIPASE"/>
    <property type="match status" value="1"/>
</dbReference>
<keyword evidence="2" id="KW-0378">Hydrolase</keyword>
<dbReference type="PANTHER" id="PTHR23025">
    <property type="entry name" value="TRIACYLGLYCEROL LIPASE"/>
    <property type="match status" value="1"/>
</dbReference>
<proteinExistence type="predicted"/>
<dbReference type="OMA" id="NMYDATY"/>
<gene>
    <name evidence="2" type="ORF">O9G_002879</name>
</gene>
<protein>
    <submittedName>
        <fullName evidence="2">Alpha/beta hydrolase fold-3 domain-containing protein</fullName>
    </submittedName>
</protein>
<keyword evidence="3" id="KW-1185">Reference proteome</keyword>
<dbReference type="EMBL" id="KE561079">
    <property type="protein sequence ID" value="EPZ33078.1"/>
    <property type="molecule type" value="Genomic_DNA"/>
</dbReference>
<evidence type="ECO:0000313" key="3">
    <source>
        <dbReference type="Proteomes" id="UP000030755"/>
    </source>
</evidence>
<dbReference type="GO" id="GO:0019433">
    <property type="term" value="P:triglyceride catabolic process"/>
    <property type="evidence" value="ECO:0007669"/>
    <property type="project" value="TreeGrafter"/>
</dbReference>
<reference evidence="2 3" key="1">
    <citation type="journal article" date="2013" name="Curr. Biol.">
        <title>Shared signatures of parasitism and phylogenomics unite Cryptomycota and microsporidia.</title>
        <authorList>
            <person name="James T.Y."/>
            <person name="Pelin A."/>
            <person name="Bonen L."/>
            <person name="Ahrendt S."/>
            <person name="Sain D."/>
            <person name="Corradi N."/>
            <person name="Stajich J.E."/>
        </authorList>
    </citation>
    <scope>NUCLEOTIDE SEQUENCE [LARGE SCALE GENOMIC DNA]</scope>
    <source>
        <strain evidence="2 3">CSF55</strain>
    </source>
</reference>
<dbReference type="Gene3D" id="3.40.50.1820">
    <property type="entry name" value="alpha/beta hydrolase"/>
    <property type="match status" value="1"/>
</dbReference>
<dbReference type="InterPro" id="IPR029058">
    <property type="entry name" value="AB_hydrolase_fold"/>
</dbReference>
<dbReference type="InterPro" id="IPR013094">
    <property type="entry name" value="AB_hydrolase_3"/>
</dbReference>